<dbReference type="RefSeq" id="WP_014268902.1">
    <property type="nucleotide sequence ID" value="NC_016633.1"/>
</dbReference>
<sequence>MHLPLPKKTVLVLLLLSFAVSALFACEMVFHLSGPDSSNVRVLPGSTIALQQGAEYSLQVEFTEDHRNCTIPPEDTLFLLDGSKWKTSKTNLDLVLLQDIRWEEMSRYLNFCTLSFTADKKGQSVLQIIRDCRKGGYDESFTFLVG</sequence>
<keyword evidence="3" id="KW-1185">Reference proteome</keyword>
<evidence type="ECO:0000313" key="3">
    <source>
        <dbReference type="Proteomes" id="UP000005632"/>
    </source>
</evidence>
<accession>G8QU83</accession>
<evidence type="ECO:0000313" key="2">
    <source>
        <dbReference type="EMBL" id="AEV28053.1"/>
    </source>
</evidence>
<gene>
    <name evidence="2" type="ordered locus">SpiGrapes_0189</name>
</gene>
<evidence type="ECO:0000256" key="1">
    <source>
        <dbReference type="SAM" id="SignalP"/>
    </source>
</evidence>
<name>G8QU83_SPHPG</name>
<feature type="signal peptide" evidence="1">
    <location>
        <begin position="1"/>
        <end position="25"/>
    </location>
</feature>
<dbReference type="PROSITE" id="PS51257">
    <property type="entry name" value="PROKAR_LIPOPROTEIN"/>
    <property type="match status" value="1"/>
</dbReference>
<dbReference type="AlphaFoldDB" id="G8QU83"/>
<dbReference type="HOGENOM" id="CLU_1776254_0_0_12"/>
<dbReference type="OrthoDB" id="9923012at2"/>
<keyword evidence="1" id="KW-0732">Signal</keyword>
<dbReference type="KEGG" id="sgp:SpiGrapes_0189"/>
<proteinExistence type="predicted"/>
<protein>
    <recommendedName>
        <fullName evidence="4">Lipoprotein</fullName>
    </recommendedName>
</protein>
<organism evidence="2 3">
    <name type="scientific">Sphaerochaeta pleomorpha (strain ATCC BAA-1885 / DSM 22778 / Grapes)</name>
    <dbReference type="NCBI Taxonomy" id="158190"/>
    <lineage>
        <taxon>Bacteria</taxon>
        <taxon>Pseudomonadati</taxon>
        <taxon>Spirochaetota</taxon>
        <taxon>Spirochaetia</taxon>
        <taxon>Spirochaetales</taxon>
        <taxon>Sphaerochaetaceae</taxon>
        <taxon>Sphaerochaeta</taxon>
    </lineage>
</organism>
<dbReference type="STRING" id="158190.SpiGrapes_0189"/>
<dbReference type="Proteomes" id="UP000005632">
    <property type="component" value="Chromosome"/>
</dbReference>
<reference evidence="2 3" key="1">
    <citation type="submission" date="2011-11" db="EMBL/GenBank/DDBJ databases">
        <title>Complete sequence of Spirochaeta sp. grapes.</title>
        <authorList>
            <consortium name="US DOE Joint Genome Institute"/>
            <person name="Lucas S."/>
            <person name="Han J."/>
            <person name="Lapidus A."/>
            <person name="Cheng J.-F."/>
            <person name="Goodwin L."/>
            <person name="Pitluck S."/>
            <person name="Peters L."/>
            <person name="Ovchinnikova G."/>
            <person name="Munk A.C."/>
            <person name="Detter J.C."/>
            <person name="Han C."/>
            <person name="Tapia R."/>
            <person name="Land M."/>
            <person name="Hauser L."/>
            <person name="Kyrpides N."/>
            <person name="Ivanova N."/>
            <person name="Pagani I."/>
            <person name="Ritalahtilisa K."/>
            <person name="Loeffler F."/>
            <person name="Woyke T."/>
        </authorList>
    </citation>
    <scope>NUCLEOTIDE SEQUENCE [LARGE SCALE GENOMIC DNA]</scope>
    <source>
        <strain evidence="3">ATCC BAA-1885 / DSM 22778 / Grapes</strain>
    </source>
</reference>
<feature type="chain" id="PRO_5003515118" description="Lipoprotein" evidence="1">
    <location>
        <begin position="26"/>
        <end position="146"/>
    </location>
</feature>
<dbReference type="EMBL" id="CP003155">
    <property type="protein sequence ID" value="AEV28053.1"/>
    <property type="molecule type" value="Genomic_DNA"/>
</dbReference>
<evidence type="ECO:0008006" key="4">
    <source>
        <dbReference type="Google" id="ProtNLM"/>
    </source>
</evidence>